<dbReference type="Gene3D" id="3.30.250.20">
    <property type="entry name" value="L1 transposable element, C-terminal domain"/>
    <property type="match status" value="1"/>
</dbReference>
<name>A0AAV7SGH7_PLEWA</name>
<dbReference type="Proteomes" id="UP001066276">
    <property type="component" value="Chromosome 4_2"/>
</dbReference>
<sequence>MLLKGPEPRSLRRMWDPAAEASGDSWTPLKVLQRSGLDRLRDLDLVYGLMFLARLRVQYSGKAHFFDSPEAAKDWIEMLGGTKAAGILSAVYLGEIDGYGSIGSVRVPLVLLHWHDAGLPVNCGVEEEASTSLGRVSSVPLWRTRAEALTDTVFAQIVSEILDHYCDENWESAGAWATVWDAMKVVLGMKALYGVKMQLTLMLDLHEKKMKVPEDQLTGSPHNLGEWKDVKRELLKA</sequence>
<comment type="caution">
    <text evidence="1">The sequence shown here is derived from an EMBL/GenBank/DDBJ whole genome shotgun (WGS) entry which is preliminary data.</text>
</comment>
<keyword evidence="2" id="KW-1185">Reference proteome</keyword>
<proteinExistence type="predicted"/>
<evidence type="ECO:0000313" key="2">
    <source>
        <dbReference type="Proteomes" id="UP001066276"/>
    </source>
</evidence>
<reference evidence="1" key="1">
    <citation type="journal article" date="2022" name="bioRxiv">
        <title>Sequencing and chromosome-scale assembly of the giantPleurodeles waltlgenome.</title>
        <authorList>
            <person name="Brown T."/>
            <person name="Elewa A."/>
            <person name="Iarovenko S."/>
            <person name="Subramanian E."/>
            <person name="Araus A.J."/>
            <person name="Petzold A."/>
            <person name="Susuki M."/>
            <person name="Suzuki K.-i.T."/>
            <person name="Hayashi T."/>
            <person name="Toyoda A."/>
            <person name="Oliveira C."/>
            <person name="Osipova E."/>
            <person name="Leigh N.D."/>
            <person name="Simon A."/>
            <person name="Yun M.H."/>
        </authorList>
    </citation>
    <scope>NUCLEOTIDE SEQUENCE</scope>
    <source>
        <strain evidence="1">20211129_DDA</strain>
        <tissue evidence="1">Liver</tissue>
    </source>
</reference>
<accession>A0AAV7SGH7</accession>
<protein>
    <submittedName>
        <fullName evidence="1">Uncharacterized protein</fullName>
    </submittedName>
</protein>
<dbReference type="EMBL" id="JANPWB010000008">
    <property type="protein sequence ID" value="KAJ1163177.1"/>
    <property type="molecule type" value="Genomic_DNA"/>
</dbReference>
<dbReference type="InterPro" id="IPR042566">
    <property type="entry name" value="L1_C"/>
</dbReference>
<dbReference type="AlphaFoldDB" id="A0AAV7SGH7"/>
<evidence type="ECO:0000313" key="1">
    <source>
        <dbReference type="EMBL" id="KAJ1163177.1"/>
    </source>
</evidence>
<gene>
    <name evidence="1" type="ORF">NDU88_003640</name>
</gene>
<organism evidence="1 2">
    <name type="scientific">Pleurodeles waltl</name>
    <name type="common">Iberian ribbed newt</name>
    <dbReference type="NCBI Taxonomy" id="8319"/>
    <lineage>
        <taxon>Eukaryota</taxon>
        <taxon>Metazoa</taxon>
        <taxon>Chordata</taxon>
        <taxon>Craniata</taxon>
        <taxon>Vertebrata</taxon>
        <taxon>Euteleostomi</taxon>
        <taxon>Amphibia</taxon>
        <taxon>Batrachia</taxon>
        <taxon>Caudata</taxon>
        <taxon>Salamandroidea</taxon>
        <taxon>Salamandridae</taxon>
        <taxon>Pleurodelinae</taxon>
        <taxon>Pleurodeles</taxon>
    </lineage>
</organism>